<sequence>MAILFGTRIVSPFGLLGMVTHNRFKRLIHEQYPRIREDIEHGGMAAYISEVAIDTALIDKPSAKGYTSSTESSRFDDTEEAGESIELRRRQTGSSASSRGLSLAAYISEVAIDAALIDKSSARGYTSSAESSRVDDTEEAGENIELRRWQTGSSVSHLRLPYIVEELGGYETIRLDARKTDHE</sequence>
<dbReference type="OrthoDB" id="3257778at2759"/>
<evidence type="ECO:0000313" key="3">
    <source>
        <dbReference type="Proteomes" id="UP000076532"/>
    </source>
</evidence>
<organism evidence="2 3">
    <name type="scientific">Athelia psychrophila</name>
    <dbReference type="NCBI Taxonomy" id="1759441"/>
    <lineage>
        <taxon>Eukaryota</taxon>
        <taxon>Fungi</taxon>
        <taxon>Dikarya</taxon>
        <taxon>Basidiomycota</taxon>
        <taxon>Agaricomycotina</taxon>
        <taxon>Agaricomycetes</taxon>
        <taxon>Agaricomycetidae</taxon>
        <taxon>Atheliales</taxon>
        <taxon>Atheliaceae</taxon>
        <taxon>Athelia</taxon>
    </lineage>
</organism>
<dbReference type="EMBL" id="KV417612">
    <property type="protein sequence ID" value="KZP14761.1"/>
    <property type="molecule type" value="Genomic_DNA"/>
</dbReference>
<evidence type="ECO:0000313" key="2">
    <source>
        <dbReference type="EMBL" id="KZP14761.1"/>
    </source>
</evidence>
<proteinExistence type="predicted"/>
<dbReference type="Proteomes" id="UP000076532">
    <property type="component" value="Unassembled WGS sequence"/>
</dbReference>
<evidence type="ECO:0000256" key="1">
    <source>
        <dbReference type="SAM" id="MobiDB-lite"/>
    </source>
</evidence>
<protein>
    <submittedName>
        <fullName evidence="2">Uncharacterized protein</fullName>
    </submittedName>
</protein>
<dbReference type="AlphaFoldDB" id="A0A166DIT4"/>
<gene>
    <name evidence="2" type="ORF">FIBSPDRAFT_867881</name>
</gene>
<keyword evidence="3" id="KW-1185">Reference proteome</keyword>
<feature type="region of interest" description="Disordered" evidence="1">
    <location>
        <begin position="63"/>
        <end position="93"/>
    </location>
</feature>
<reference evidence="2 3" key="1">
    <citation type="journal article" date="2016" name="Mol. Biol. Evol.">
        <title>Comparative Genomics of Early-Diverging Mushroom-Forming Fungi Provides Insights into the Origins of Lignocellulose Decay Capabilities.</title>
        <authorList>
            <person name="Nagy L.G."/>
            <person name="Riley R."/>
            <person name="Tritt A."/>
            <person name="Adam C."/>
            <person name="Daum C."/>
            <person name="Floudas D."/>
            <person name="Sun H."/>
            <person name="Yadav J.S."/>
            <person name="Pangilinan J."/>
            <person name="Larsson K.H."/>
            <person name="Matsuura K."/>
            <person name="Barry K."/>
            <person name="Labutti K."/>
            <person name="Kuo R."/>
            <person name="Ohm R.A."/>
            <person name="Bhattacharya S.S."/>
            <person name="Shirouzu T."/>
            <person name="Yoshinaga Y."/>
            <person name="Martin F.M."/>
            <person name="Grigoriev I.V."/>
            <person name="Hibbett D.S."/>
        </authorList>
    </citation>
    <scope>NUCLEOTIDE SEQUENCE [LARGE SCALE GENOMIC DNA]</scope>
    <source>
        <strain evidence="2 3">CBS 109695</strain>
    </source>
</reference>
<accession>A0A166DIT4</accession>
<name>A0A166DIT4_9AGAM</name>